<protein>
    <submittedName>
        <fullName evidence="2">Class I SAM-dependent methyltransferase</fullName>
    </submittedName>
</protein>
<sequence>MTNRIQELTVDKTWRDEQDAWNNRSNYFVEMHNRDDRKAQVTEFLSFLKNENLLPPKDGCTLDIGCGVCDYALGLAREGYKATGIDLSDGMIRGAKQLAEAEGLDLSLYIAPWSDETRRELKWDKTFDLTYSIFCPIMFDVENIRAMHESSKDKCLWIAFSERSDETVDMLSEHFFGRDSFPWDGKMKACLDVIHEIGHNVKVTYKTVPETEVMSLDKAVNYFAMRLHNNTWGDIEDMKVEIRNLIEPLAINGEIHNKTVDKVAWVSWSVK</sequence>
<dbReference type="EMBL" id="JAJDLA010000003">
    <property type="protein sequence ID" value="MCB8605177.1"/>
    <property type="molecule type" value="Genomic_DNA"/>
</dbReference>
<keyword evidence="2" id="KW-0808">Transferase</keyword>
<comment type="caution">
    <text evidence="2">The sequence shown here is derived from an EMBL/GenBank/DDBJ whole genome shotgun (WGS) entry which is preliminary data.</text>
</comment>
<dbReference type="GO" id="GO:0008168">
    <property type="term" value="F:methyltransferase activity"/>
    <property type="evidence" value="ECO:0007669"/>
    <property type="project" value="UniProtKB-KW"/>
</dbReference>
<organism evidence="2 3">
    <name type="scientific">Veillonella nakazawae</name>
    <dbReference type="NCBI Taxonomy" id="2682456"/>
    <lineage>
        <taxon>Bacteria</taxon>
        <taxon>Bacillati</taxon>
        <taxon>Bacillota</taxon>
        <taxon>Negativicutes</taxon>
        <taxon>Veillonellales</taxon>
        <taxon>Veillonellaceae</taxon>
        <taxon>Veillonella</taxon>
    </lineage>
</organism>
<dbReference type="Proteomes" id="UP001198010">
    <property type="component" value="Unassembled WGS sequence"/>
</dbReference>
<accession>A0AB35H8R5</accession>
<keyword evidence="2" id="KW-0489">Methyltransferase</keyword>
<evidence type="ECO:0000259" key="1">
    <source>
        <dbReference type="Pfam" id="PF13649"/>
    </source>
</evidence>
<evidence type="ECO:0000313" key="2">
    <source>
        <dbReference type="EMBL" id="MCB8605177.1"/>
    </source>
</evidence>
<dbReference type="RefSeq" id="WP_227283099.1">
    <property type="nucleotide sequence ID" value="NZ_JAJDLA010000003.1"/>
</dbReference>
<dbReference type="GO" id="GO:0032259">
    <property type="term" value="P:methylation"/>
    <property type="evidence" value="ECO:0007669"/>
    <property type="project" value="UniProtKB-KW"/>
</dbReference>
<reference evidence="2" key="1">
    <citation type="submission" date="2021-10" db="EMBL/GenBank/DDBJ databases">
        <title>Collection of gut derived symbiotic bacterial strains cultured from healthy donors.</title>
        <authorList>
            <person name="Lin H."/>
            <person name="Littmann E."/>
            <person name="Kohout C."/>
            <person name="Pamer E.G."/>
        </authorList>
    </citation>
    <scope>NUCLEOTIDE SEQUENCE</scope>
    <source>
        <strain evidence="2">DFI.4.35</strain>
    </source>
</reference>
<dbReference type="InterPro" id="IPR041698">
    <property type="entry name" value="Methyltransf_25"/>
</dbReference>
<evidence type="ECO:0000313" key="3">
    <source>
        <dbReference type="Proteomes" id="UP001198010"/>
    </source>
</evidence>
<dbReference type="CDD" id="cd02440">
    <property type="entry name" value="AdoMet_MTases"/>
    <property type="match status" value="1"/>
</dbReference>
<dbReference type="InterPro" id="IPR029063">
    <property type="entry name" value="SAM-dependent_MTases_sf"/>
</dbReference>
<name>A0AB35H8R5_9FIRM</name>
<gene>
    <name evidence="2" type="ORF">LJD63_02725</name>
</gene>
<dbReference type="Pfam" id="PF13649">
    <property type="entry name" value="Methyltransf_25"/>
    <property type="match status" value="1"/>
</dbReference>
<dbReference type="SUPFAM" id="SSF53335">
    <property type="entry name" value="S-adenosyl-L-methionine-dependent methyltransferases"/>
    <property type="match status" value="1"/>
</dbReference>
<dbReference type="Gene3D" id="3.40.50.150">
    <property type="entry name" value="Vaccinia Virus protein VP39"/>
    <property type="match status" value="1"/>
</dbReference>
<proteinExistence type="predicted"/>
<feature type="domain" description="Methyltransferase" evidence="1">
    <location>
        <begin position="62"/>
        <end position="147"/>
    </location>
</feature>
<dbReference type="AlphaFoldDB" id="A0AB35H8R5"/>